<proteinExistence type="predicted"/>
<keyword evidence="3" id="KW-0808">Transferase</keyword>
<dbReference type="AlphaFoldDB" id="A0A314XMC3"/>
<evidence type="ECO:0000256" key="3">
    <source>
        <dbReference type="ARBA" id="ARBA00022679"/>
    </source>
</evidence>
<name>A0A314XMC3_PRUYE</name>
<evidence type="ECO:0000256" key="5">
    <source>
        <dbReference type="ARBA" id="ARBA00022989"/>
    </source>
</evidence>
<evidence type="ECO:0000259" key="7">
    <source>
        <dbReference type="Pfam" id="PF23452"/>
    </source>
</evidence>
<dbReference type="GO" id="GO:0016757">
    <property type="term" value="F:glycosyltransferase activity"/>
    <property type="evidence" value="ECO:0007669"/>
    <property type="project" value="UniProtKB-KW"/>
</dbReference>
<dbReference type="PANTHER" id="PTHR31485">
    <property type="entry name" value="PEPTIDYL SERINE ALPHA-GALACTOSYLTRANSFERASE"/>
    <property type="match status" value="1"/>
</dbReference>
<dbReference type="InterPro" id="IPR044845">
    <property type="entry name" value="HPAT/SRGT1-like"/>
</dbReference>
<reference evidence="8 9" key="1">
    <citation type="submission" date="2018-02" db="EMBL/GenBank/DDBJ databases">
        <title>Draft genome of wild Prunus yedoensis var. nudiflora.</title>
        <authorList>
            <person name="Baek S."/>
            <person name="Kim J.-H."/>
            <person name="Choi K."/>
            <person name="Kim G.-B."/>
            <person name="Cho A."/>
            <person name="Jang H."/>
            <person name="Shin C.-H."/>
            <person name="Yu H.-J."/>
            <person name="Mun J.-H."/>
        </authorList>
    </citation>
    <scope>NUCLEOTIDE SEQUENCE [LARGE SCALE GENOMIC DNA]</scope>
    <source>
        <strain evidence="9">cv. Jeju island</strain>
        <tissue evidence="8">Leaf</tissue>
    </source>
</reference>
<keyword evidence="5" id="KW-1133">Transmembrane helix</keyword>
<protein>
    <recommendedName>
        <fullName evidence="7">Hydroxyproline O-arabinosyltransferase-like domain-containing protein</fullName>
    </recommendedName>
</protein>
<organism evidence="8 9">
    <name type="scientific">Prunus yedoensis var. nudiflora</name>
    <dbReference type="NCBI Taxonomy" id="2094558"/>
    <lineage>
        <taxon>Eukaryota</taxon>
        <taxon>Viridiplantae</taxon>
        <taxon>Streptophyta</taxon>
        <taxon>Embryophyta</taxon>
        <taxon>Tracheophyta</taxon>
        <taxon>Spermatophyta</taxon>
        <taxon>Magnoliopsida</taxon>
        <taxon>eudicotyledons</taxon>
        <taxon>Gunneridae</taxon>
        <taxon>Pentapetalae</taxon>
        <taxon>rosids</taxon>
        <taxon>fabids</taxon>
        <taxon>Rosales</taxon>
        <taxon>Rosaceae</taxon>
        <taxon>Amygdaloideae</taxon>
        <taxon>Amygdaleae</taxon>
        <taxon>Prunus</taxon>
    </lineage>
</organism>
<comment type="subcellular location">
    <subcellularLocation>
        <location evidence="1">Membrane</location>
        <topology evidence="1">Single-pass membrane protein</topology>
    </subcellularLocation>
</comment>
<keyword evidence="6" id="KW-0472">Membrane</keyword>
<evidence type="ECO:0000256" key="2">
    <source>
        <dbReference type="ARBA" id="ARBA00022676"/>
    </source>
</evidence>
<dbReference type="GO" id="GO:0016020">
    <property type="term" value="C:membrane"/>
    <property type="evidence" value="ECO:0007669"/>
    <property type="project" value="UniProtKB-SubCell"/>
</dbReference>
<dbReference type="EMBL" id="PJQY01002202">
    <property type="protein sequence ID" value="PQP95684.1"/>
    <property type="molecule type" value="Genomic_DNA"/>
</dbReference>
<evidence type="ECO:0000313" key="8">
    <source>
        <dbReference type="EMBL" id="PQP95684.1"/>
    </source>
</evidence>
<dbReference type="OrthoDB" id="10259977at2759"/>
<feature type="domain" description="Hydroxyproline O-arabinosyltransferase-like" evidence="7">
    <location>
        <begin position="56"/>
        <end position="216"/>
    </location>
</feature>
<keyword evidence="2" id="KW-0328">Glycosyltransferase</keyword>
<keyword evidence="9" id="KW-1185">Reference proteome</keyword>
<keyword evidence="4" id="KW-0812">Transmembrane</keyword>
<dbReference type="PANTHER" id="PTHR31485:SF4">
    <property type="entry name" value="HYDROXYPROLINE O-ARABINOSYLTRANSFERASE RDN1"/>
    <property type="match status" value="1"/>
</dbReference>
<evidence type="ECO:0000256" key="4">
    <source>
        <dbReference type="ARBA" id="ARBA00022692"/>
    </source>
</evidence>
<dbReference type="Pfam" id="PF23452">
    <property type="entry name" value="HPAT"/>
    <property type="match status" value="1"/>
</dbReference>
<dbReference type="InterPro" id="IPR056508">
    <property type="entry name" value="HPAT-like"/>
</dbReference>
<gene>
    <name evidence="8" type="ORF">Pyn_25139</name>
</gene>
<comment type="caution">
    <text evidence="8">The sequence shown here is derived from an EMBL/GenBank/DDBJ whole genome shotgun (WGS) entry which is preliminary data.</text>
</comment>
<evidence type="ECO:0000256" key="1">
    <source>
        <dbReference type="ARBA" id="ARBA00004167"/>
    </source>
</evidence>
<sequence length="274" mass="30869">MGRASAILLVLLALGFFFASYNLLTLVIHNKTLYSGLFGVDQLIEPVIQRAKNSKYHVALTATDAPYSQWQCRIMYYWYKKVKDMPGSDMGKFTRVLHSGNADNLMEEIPTVVVDPLPEGLDRGYIVLNRPWAFVQWLEKATIEEEYILMAEPDHIFVNPLPNLAHGNSPAGYPFFYIKPAENEKIIRKFYPEEKGPVTDIDPIGNSPVIIKKGELTYGKIGEWRFDKRSYLSGPPPRNLSLPPPGVPESVIRLVKMVNEATANIPGWDTLTSG</sequence>
<evidence type="ECO:0000256" key="6">
    <source>
        <dbReference type="ARBA" id="ARBA00023136"/>
    </source>
</evidence>
<dbReference type="Proteomes" id="UP000250321">
    <property type="component" value="Unassembled WGS sequence"/>
</dbReference>
<accession>A0A314XMC3</accession>
<evidence type="ECO:0000313" key="9">
    <source>
        <dbReference type="Proteomes" id="UP000250321"/>
    </source>
</evidence>
<dbReference type="STRING" id="2094558.A0A314XMC3"/>